<comment type="caution">
    <text evidence="2">The sequence shown here is derived from an EMBL/GenBank/DDBJ whole genome shotgun (WGS) entry which is preliminary data.</text>
</comment>
<dbReference type="EMBL" id="BEGY01000114">
    <property type="protein sequence ID" value="GAX84046.1"/>
    <property type="molecule type" value="Genomic_DNA"/>
</dbReference>
<keyword evidence="1" id="KW-0812">Transmembrane</keyword>
<dbReference type="AlphaFoldDB" id="A0A250XLY6"/>
<keyword evidence="1" id="KW-1133">Transmembrane helix</keyword>
<evidence type="ECO:0000313" key="3">
    <source>
        <dbReference type="Proteomes" id="UP000232323"/>
    </source>
</evidence>
<sequence>MGSAESKSYEDKEEQYLQKLENEAIRNVLPRGLLDEKGNQLKYDLHYCLTRNDWWFTIGGVIAGSFLSWYYRRMQPIAAAAILAPGLDWAYSQTICSEYQEAYKNHKRKLLEEHKKSVEEIKLKVRQDFTFDSTNEISR</sequence>
<keyword evidence="3" id="KW-1185">Reference proteome</keyword>
<name>A0A250XLY6_9CHLO</name>
<evidence type="ECO:0000313" key="2">
    <source>
        <dbReference type="EMBL" id="GAX84046.1"/>
    </source>
</evidence>
<dbReference type="Proteomes" id="UP000232323">
    <property type="component" value="Unassembled WGS sequence"/>
</dbReference>
<reference evidence="2 3" key="1">
    <citation type="submission" date="2017-08" db="EMBL/GenBank/DDBJ databases">
        <title>Acidophilic green algal genome provides insights into adaptation to an acidic environment.</title>
        <authorList>
            <person name="Hirooka S."/>
            <person name="Hirose Y."/>
            <person name="Kanesaki Y."/>
            <person name="Higuchi S."/>
            <person name="Fujiwara T."/>
            <person name="Onuma R."/>
            <person name="Era A."/>
            <person name="Ohbayashi R."/>
            <person name="Uzuka A."/>
            <person name="Nozaki H."/>
            <person name="Yoshikawa H."/>
            <person name="Miyagishima S.Y."/>
        </authorList>
    </citation>
    <scope>NUCLEOTIDE SEQUENCE [LARGE SCALE GENOMIC DNA]</scope>
    <source>
        <strain evidence="2 3">NIES-2499</strain>
    </source>
</reference>
<proteinExistence type="predicted"/>
<evidence type="ECO:0000256" key="1">
    <source>
        <dbReference type="SAM" id="Phobius"/>
    </source>
</evidence>
<protein>
    <submittedName>
        <fullName evidence="2">Uncharacterized protein</fullName>
    </submittedName>
</protein>
<organism evidence="2 3">
    <name type="scientific">Chlamydomonas eustigma</name>
    <dbReference type="NCBI Taxonomy" id="1157962"/>
    <lineage>
        <taxon>Eukaryota</taxon>
        <taxon>Viridiplantae</taxon>
        <taxon>Chlorophyta</taxon>
        <taxon>core chlorophytes</taxon>
        <taxon>Chlorophyceae</taxon>
        <taxon>CS clade</taxon>
        <taxon>Chlamydomonadales</taxon>
        <taxon>Chlamydomonadaceae</taxon>
        <taxon>Chlamydomonas</taxon>
    </lineage>
</organism>
<gene>
    <name evidence="2" type="ORF">CEUSTIGMA_g11470.t1</name>
</gene>
<accession>A0A250XLY6</accession>
<feature type="transmembrane region" description="Helical" evidence="1">
    <location>
        <begin position="54"/>
        <end position="71"/>
    </location>
</feature>
<keyword evidence="1" id="KW-0472">Membrane</keyword>
<dbReference type="OrthoDB" id="538251at2759"/>